<organism evidence="1">
    <name type="scientific">marine sediment metagenome</name>
    <dbReference type="NCBI Taxonomy" id="412755"/>
    <lineage>
        <taxon>unclassified sequences</taxon>
        <taxon>metagenomes</taxon>
        <taxon>ecological metagenomes</taxon>
    </lineage>
</organism>
<evidence type="ECO:0000313" key="1">
    <source>
        <dbReference type="EMBL" id="GAJ12518.1"/>
    </source>
</evidence>
<accession>X1U4P1</accession>
<dbReference type="EMBL" id="BARW01025798">
    <property type="protein sequence ID" value="GAJ12518.1"/>
    <property type="molecule type" value="Genomic_DNA"/>
</dbReference>
<comment type="caution">
    <text evidence="1">The sequence shown here is derived from an EMBL/GenBank/DDBJ whole genome shotgun (WGS) entry which is preliminary data.</text>
</comment>
<dbReference type="AlphaFoldDB" id="X1U4P1"/>
<feature type="non-terminal residue" evidence="1">
    <location>
        <position position="169"/>
    </location>
</feature>
<reference evidence="1" key="1">
    <citation type="journal article" date="2014" name="Front. Microbiol.">
        <title>High frequency of phylogenetically diverse reductive dehalogenase-homologous genes in deep subseafloor sedimentary metagenomes.</title>
        <authorList>
            <person name="Kawai M."/>
            <person name="Futagami T."/>
            <person name="Toyoda A."/>
            <person name="Takaki Y."/>
            <person name="Nishi S."/>
            <person name="Hori S."/>
            <person name="Arai W."/>
            <person name="Tsubouchi T."/>
            <person name="Morono Y."/>
            <person name="Uchiyama I."/>
            <person name="Ito T."/>
            <person name="Fujiyama A."/>
            <person name="Inagaki F."/>
            <person name="Takami H."/>
        </authorList>
    </citation>
    <scope>NUCLEOTIDE SEQUENCE</scope>
    <source>
        <strain evidence="1">Expedition CK06-06</strain>
    </source>
</reference>
<sequence length="169" mass="19169">MALKRVRHETCIEYLARRLSEGWKCISFKHPFAILLSPEGIIRPLDLRNDVETLRPNAPGDATNWLPHPSGEANWKNVDEAVADDVTTYNHSGVVEYGSGEFYISIKENGIITNSPLKSPTSSWGNYFHQWITRPSDSGPWTWDDVDALQIGYEARHDGRDLFNLRANS</sequence>
<name>X1U4P1_9ZZZZ</name>
<proteinExistence type="predicted"/>
<gene>
    <name evidence="1" type="ORF">S12H4_42196</name>
</gene>
<protein>
    <submittedName>
        <fullName evidence="1">Uncharacterized protein</fullName>
    </submittedName>
</protein>